<accession>A0A8D9PE90</accession>
<keyword evidence="2" id="KW-0812">Transmembrane</keyword>
<dbReference type="Pfam" id="PF00574">
    <property type="entry name" value="CLP_protease"/>
    <property type="match status" value="1"/>
</dbReference>
<evidence type="ECO:0000256" key="2">
    <source>
        <dbReference type="SAM" id="Phobius"/>
    </source>
</evidence>
<comment type="similarity">
    <text evidence="1">Belongs to the peptidase S14 family.</text>
</comment>
<feature type="transmembrane region" description="Helical" evidence="2">
    <location>
        <begin position="24"/>
        <end position="45"/>
    </location>
</feature>
<evidence type="ECO:0000313" key="3">
    <source>
        <dbReference type="EMBL" id="DAD55582.1"/>
    </source>
</evidence>
<protein>
    <recommendedName>
        <fullName evidence="4">ATP-dependent Clp protease proteolytic subunit</fullName>
    </recommendedName>
</protein>
<name>A0A8D9PE90_9VIRU</name>
<feature type="transmembrane region" description="Helical" evidence="2">
    <location>
        <begin position="51"/>
        <end position="70"/>
    </location>
</feature>
<dbReference type="GO" id="GO:0009368">
    <property type="term" value="C:endopeptidase Clp complex"/>
    <property type="evidence" value="ECO:0007669"/>
    <property type="project" value="TreeGrafter"/>
</dbReference>
<sequence length="143" mass="16225">MQQIIRWNKEDADKDIPVEDRKKIFIYVHSYGGDLYSAMGFLSVMKLSKTPIVTVNLACAMSCGAMILINGHKGHRYCLKNSTALLHSGSAMQRGDFNAVQQQNQQYKNLISRVHNNIIENTTISKSTLTKKLKTDWYLDDAQ</sequence>
<dbReference type="PRINTS" id="PR00127">
    <property type="entry name" value="CLPPROTEASEP"/>
</dbReference>
<keyword evidence="2" id="KW-0472">Membrane</keyword>
<proteinExistence type="inferred from homology"/>
<dbReference type="InterPro" id="IPR023562">
    <property type="entry name" value="ClpP/TepA"/>
</dbReference>
<reference evidence="3" key="1">
    <citation type="journal article" date="2021" name="Proc. Natl. Acad. Sci. U.S.A.">
        <title>A Catalog of Tens of Thousands of Viruses from Human Metagenomes Reveals Hidden Associations with Chronic Diseases.</title>
        <authorList>
            <person name="Tisza M.J."/>
            <person name="Buck C.B."/>
        </authorList>
    </citation>
    <scope>NUCLEOTIDE SEQUENCE</scope>
    <source>
        <strain evidence="3">CtOZu12</strain>
    </source>
</reference>
<evidence type="ECO:0008006" key="4">
    <source>
        <dbReference type="Google" id="ProtNLM"/>
    </source>
</evidence>
<dbReference type="GO" id="GO:0004176">
    <property type="term" value="F:ATP-dependent peptidase activity"/>
    <property type="evidence" value="ECO:0007669"/>
    <property type="project" value="InterPro"/>
</dbReference>
<dbReference type="PANTHER" id="PTHR10381">
    <property type="entry name" value="ATP-DEPENDENT CLP PROTEASE PROTEOLYTIC SUBUNIT"/>
    <property type="match status" value="1"/>
</dbReference>
<dbReference type="GO" id="GO:0006515">
    <property type="term" value="P:protein quality control for misfolded or incompletely synthesized proteins"/>
    <property type="evidence" value="ECO:0007669"/>
    <property type="project" value="TreeGrafter"/>
</dbReference>
<evidence type="ECO:0000256" key="1">
    <source>
        <dbReference type="ARBA" id="ARBA00007039"/>
    </source>
</evidence>
<dbReference type="GO" id="GO:0004252">
    <property type="term" value="F:serine-type endopeptidase activity"/>
    <property type="evidence" value="ECO:0007669"/>
    <property type="project" value="InterPro"/>
</dbReference>
<dbReference type="Gene3D" id="3.90.226.10">
    <property type="entry name" value="2-enoyl-CoA Hydratase, Chain A, domain 1"/>
    <property type="match status" value="1"/>
</dbReference>
<organism evidence="3">
    <name type="scientific">Bacteriophage sp</name>
    <dbReference type="NCBI Taxonomy" id="38018"/>
    <lineage>
        <taxon>Viruses</taxon>
    </lineage>
</organism>
<dbReference type="EMBL" id="BK029940">
    <property type="protein sequence ID" value="DAD55582.1"/>
    <property type="molecule type" value="Genomic_DNA"/>
</dbReference>
<dbReference type="GO" id="GO:0051117">
    <property type="term" value="F:ATPase binding"/>
    <property type="evidence" value="ECO:0007669"/>
    <property type="project" value="TreeGrafter"/>
</dbReference>
<dbReference type="InterPro" id="IPR029045">
    <property type="entry name" value="ClpP/crotonase-like_dom_sf"/>
</dbReference>
<dbReference type="InterPro" id="IPR001907">
    <property type="entry name" value="ClpP"/>
</dbReference>
<keyword evidence="2" id="KW-1133">Transmembrane helix</keyword>
<dbReference type="PANTHER" id="PTHR10381:SF11">
    <property type="entry name" value="ATP-DEPENDENT CLP PROTEASE PROTEOLYTIC SUBUNIT, MITOCHONDRIAL"/>
    <property type="match status" value="1"/>
</dbReference>
<dbReference type="SUPFAM" id="SSF52096">
    <property type="entry name" value="ClpP/crotonase"/>
    <property type="match status" value="1"/>
</dbReference>